<evidence type="ECO:0000313" key="3">
    <source>
        <dbReference type="EMBL" id="TPP61863.1"/>
    </source>
</evidence>
<dbReference type="PANTHER" id="PTHR10953">
    <property type="entry name" value="UBIQUITIN-ACTIVATING ENZYME E1"/>
    <property type="match status" value="1"/>
</dbReference>
<dbReference type="InterPro" id="IPR000594">
    <property type="entry name" value="ThiF_NAD_FAD-bd"/>
</dbReference>
<dbReference type="CDD" id="cd00757">
    <property type="entry name" value="ThiF_MoeB_HesA_family"/>
    <property type="match status" value="1"/>
</dbReference>
<evidence type="ECO:0000256" key="1">
    <source>
        <dbReference type="ARBA" id="ARBA00023150"/>
    </source>
</evidence>
<dbReference type="InterPro" id="IPR036873">
    <property type="entry name" value="Rhodanese-like_dom_sf"/>
</dbReference>
<dbReference type="OrthoDB" id="10261062at2759"/>
<dbReference type="PROSITE" id="PS50206">
    <property type="entry name" value="RHODANESE_3"/>
    <property type="match status" value="1"/>
</dbReference>
<dbReference type="GO" id="GO:0032447">
    <property type="term" value="P:protein urmylation"/>
    <property type="evidence" value="ECO:0007669"/>
    <property type="project" value="TreeGrafter"/>
</dbReference>
<dbReference type="Pfam" id="PF00899">
    <property type="entry name" value="ThiF"/>
    <property type="match status" value="1"/>
</dbReference>
<dbReference type="PANTHER" id="PTHR10953:SF102">
    <property type="entry name" value="ADENYLYLTRANSFERASE AND SULFURTRANSFERASE MOCS3"/>
    <property type="match status" value="1"/>
</dbReference>
<dbReference type="GO" id="GO:0006777">
    <property type="term" value="P:Mo-molybdopterin cofactor biosynthetic process"/>
    <property type="evidence" value="ECO:0007669"/>
    <property type="project" value="UniProtKB-KW"/>
</dbReference>
<keyword evidence="3" id="KW-0548">Nucleotidyltransferase</keyword>
<dbReference type="Gene3D" id="3.40.50.720">
    <property type="entry name" value="NAD(P)-binding Rossmann-like Domain"/>
    <property type="match status" value="1"/>
</dbReference>
<accession>A0A504YKT6</accession>
<dbReference type="STRING" id="46835.A0A504YKT6"/>
<evidence type="ECO:0000313" key="4">
    <source>
        <dbReference type="Proteomes" id="UP000316759"/>
    </source>
</evidence>
<dbReference type="GO" id="GO:0002143">
    <property type="term" value="P:tRNA wobble position uridine thiolation"/>
    <property type="evidence" value="ECO:0007669"/>
    <property type="project" value="TreeGrafter"/>
</dbReference>
<reference evidence="3 4" key="1">
    <citation type="submission" date="2019-04" db="EMBL/GenBank/DDBJ databases">
        <title>Annotation for the trematode Fasciola gigantica.</title>
        <authorList>
            <person name="Choi Y.-J."/>
        </authorList>
    </citation>
    <scope>NUCLEOTIDE SEQUENCE [LARGE SCALE GENOMIC DNA]</scope>
    <source>
        <strain evidence="3">Uganda_cow_1</strain>
    </source>
</reference>
<dbReference type="EMBL" id="SUNJ01007598">
    <property type="protein sequence ID" value="TPP61863.1"/>
    <property type="molecule type" value="Genomic_DNA"/>
</dbReference>
<keyword evidence="4" id="KW-1185">Reference proteome</keyword>
<dbReference type="Gene3D" id="3.40.250.10">
    <property type="entry name" value="Rhodanese-like domain"/>
    <property type="match status" value="1"/>
</dbReference>
<feature type="domain" description="Rhodanese" evidence="2">
    <location>
        <begin position="239"/>
        <end position="369"/>
    </location>
</feature>
<evidence type="ECO:0000259" key="2">
    <source>
        <dbReference type="PROSITE" id="PS50206"/>
    </source>
</evidence>
<proteinExistence type="predicted"/>
<dbReference type="AlphaFoldDB" id="A0A504YKT6"/>
<dbReference type="SUPFAM" id="SSF69572">
    <property type="entry name" value="Activating enzymes of the ubiquitin-like proteins"/>
    <property type="match status" value="1"/>
</dbReference>
<dbReference type="SUPFAM" id="SSF52821">
    <property type="entry name" value="Rhodanese/Cell cycle control phosphatase"/>
    <property type="match status" value="1"/>
</dbReference>
<gene>
    <name evidence="3" type="ORF">FGIG_01486</name>
</gene>
<dbReference type="InterPro" id="IPR035985">
    <property type="entry name" value="Ubiquitin-activating_enz"/>
</dbReference>
<protein>
    <submittedName>
        <fullName evidence="3">Adenylyltransferase and sulfurtransferase</fullName>
    </submittedName>
</protein>
<dbReference type="GO" id="GO:0004792">
    <property type="term" value="F:thiosulfate-cyanide sulfurtransferase activity"/>
    <property type="evidence" value="ECO:0007669"/>
    <property type="project" value="TreeGrafter"/>
</dbReference>
<dbReference type="Proteomes" id="UP000316759">
    <property type="component" value="Unassembled WGS sequence"/>
</dbReference>
<dbReference type="GO" id="GO:0016779">
    <property type="term" value="F:nucleotidyltransferase activity"/>
    <property type="evidence" value="ECO:0007669"/>
    <property type="project" value="UniProtKB-KW"/>
</dbReference>
<comment type="caution">
    <text evidence="3">The sequence shown here is derived from an EMBL/GenBank/DDBJ whole genome shotgun (WGS) entry which is preliminary data.</text>
</comment>
<name>A0A504YKT6_FASGI</name>
<dbReference type="GO" id="GO:0005737">
    <property type="term" value="C:cytoplasm"/>
    <property type="evidence" value="ECO:0007669"/>
    <property type="project" value="TreeGrafter"/>
</dbReference>
<organism evidence="3 4">
    <name type="scientific">Fasciola gigantica</name>
    <name type="common">Giant liver fluke</name>
    <dbReference type="NCBI Taxonomy" id="46835"/>
    <lineage>
        <taxon>Eukaryota</taxon>
        <taxon>Metazoa</taxon>
        <taxon>Spiralia</taxon>
        <taxon>Lophotrochozoa</taxon>
        <taxon>Platyhelminthes</taxon>
        <taxon>Trematoda</taxon>
        <taxon>Digenea</taxon>
        <taxon>Plagiorchiida</taxon>
        <taxon>Echinostomata</taxon>
        <taxon>Echinostomatoidea</taxon>
        <taxon>Fasciolidae</taxon>
        <taxon>Fasciola</taxon>
    </lineage>
</organism>
<dbReference type="InterPro" id="IPR001763">
    <property type="entry name" value="Rhodanese-like_dom"/>
</dbReference>
<dbReference type="InterPro" id="IPR045886">
    <property type="entry name" value="ThiF/MoeB/HesA"/>
</dbReference>
<keyword evidence="3" id="KW-0808">Transferase</keyword>
<keyword evidence="1" id="KW-0501">Molybdenum cofactor biosynthesis</keyword>
<sequence>MVGKSKVSSLADRCTQLNSSVKIEHHCTHLTSSNAVDIIKRYDLVLDCSDNLATRYLVNDACAVCGPKPLVSGSALRLEGQMTVYLANRIRTKEELASGIRLPPEARSPCFRCLYPIPPAADTVQGCSEAGVFGVVPGIIGTMQAAEVIKLITGIGTVHSGRLFILDMERNLTRTVTLRNPRPDCAACGEHTNMNEESIPSMNYAEFCGAPDHDKAPSLNLQRFRNRITVHELDQWRKSNTPHLMIDLRPEVEVELCRLKPCLFFPLKILLRDSVISQIYEKLKENLEKFSKRPFPIVLLCHRGNKSRIGAFQLASALCSFRHRHSQTDLLTAGENVADTEEPDTSDFVVCDVAGGLAAWANEIDPEFPSY</sequence>
<dbReference type="GO" id="GO:0042292">
    <property type="term" value="F:URM1 activating enzyme activity"/>
    <property type="evidence" value="ECO:0007669"/>
    <property type="project" value="TreeGrafter"/>
</dbReference>